<dbReference type="PROSITE" id="PS00028">
    <property type="entry name" value="ZINC_FINGER_C2H2_1"/>
    <property type="match status" value="3"/>
</dbReference>
<comment type="subcellular location">
    <subcellularLocation>
        <location evidence="1">Nucleus</location>
    </subcellularLocation>
</comment>
<feature type="region of interest" description="Disordered" evidence="10">
    <location>
        <begin position="183"/>
        <end position="203"/>
    </location>
</feature>
<evidence type="ECO:0000256" key="5">
    <source>
        <dbReference type="ARBA" id="ARBA00022833"/>
    </source>
</evidence>
<dbReference type="PANTHER" id="PTHR23226">
    <property type="entry name" value="ZINC FINGER AND SCAN DOMAIN-CONTAINING"/>
    <property type="match status" value="1"/>
</dbReference>
<keyword evidence="13" id="KW-1185">Reference proteome</keyword>
<evidence type="ECO:0000256" key="9">
    <source>
        <dbReference type="PROSITE-ProRule" id="PRU00042"/>
    </source>
</evidence>
<reference evidence="12" key="2">
    <citation type="submission" date="2025-09" db="UniProtKB">
        <authorList>
            <consortium name="Ensembl"/>
        </authorList>
    </citation>
    <scope>IDENTIFICATION</scope>
</reference>
<dbReference type="Pfam" id="PF00096">
    <property type="entry name" value="zf-C2H2"/>
    <property type="match status" value="3"/>
</dbReference>
<evidence type="ECO:0000256" key="2">
    <source>
        <dbReference type="ARBA" id="ARBA00022723"/>
    </source>
</evidence>
<feature type="domain" description="C2H2-type" evidence="11">
    <location>
        <begin position="331"/>
        <end position="358"/>
    </location>
</feature>
<keyword evidence="7" id="KW-0804">Transcription</keyword>
<dbReference type="Ensembl" id="ENSPTXT00000023092.1">
    <property type="protein sequence ID" value="ENSPTXP00000022409.1"/>
    <property type="gene ID" value="ENSPTXG00000015504.1"/>
</dbReference>
<dbReference type="PANTHER" id="PTHR23226:SF416">
    <property type="entry name" value="FI01424P"/>
    <property type="match status" value="1"/>
</dbReference>
<keyword evidence="3" id="KW-0677">Repeat</keyword>
<name>A0A670ZHW9_PSETE</name>
<dbReference type="FunFam" id="3.30.160.60:FF:000495">
    <property type="entry name" value="zinc finger protein 668"/>
    <property type="match status" value="1"/>
</dbReference>
<dbReference type="SUPFAM" id="SSF57667">
    <property type="entry name" value="beta-beta-alpha zinc fingers"/>
    <property type="match status" value="2"/>
</dbReference>
<evidence type="ECO:0000313" key="13">
    <source>
        <dbReference type="Proteomes" id="UP000472273"/>
    </source>
</evidence>
<dbReference type="PROSITE" id="PS50157">
    <property type="entry name" value="ZINC_FINGER_C2H2_2"/>
    <property type="match status" value="3"/>
</dbReference>
<sequence length="387" mass="43952">GDFSCLFQVPVASKDRIGDACSPVKELLFVENEEHILGDWRSAHPDDENSPCNHPVTFPPPEGQDFVETGPNEGSVDLELAVHFTEGECSSLDPAPKAFYKEILQDGREKETSLDHFTAAEIKKETLQLGGPEPEGDHQTESSCGEGFVKPLRHKEDADLENTEGTTLHRRRLWEEGQTLNQHRTHISEQKQSSPECGEQFHSRPPMVKCRTIHVDVEPTERQGVPSCEKSSFAHRAIDLERERPGAAALCGRRFREWIQPSQRRARQGGGDQAYQCSFCRKEFQRKRNLVAHQKIHTGERPYVCSQCGKSFSEKAKLIRHERVHTGEKPYACPACPKSFSQRETLLKHRRLHAREKSYPGLISWGRFWTARDAVEGSLNSPREKLQ</sequence>
<proteinExistence type="predicted"/>
<keyword evidence="5" id="KW-0862">Zinc</keyword>
<evidence type="ECO:0000256" key="6">
    <source>
        <dbReference type="ARBA" id="ARBA00023015"/>
    </source>
</evidence>
<evidence type="ECO:0000256" key="7">
    <source>
        <dbReference type="ARBA" id="ARBA00023163"/>
    </source>
</evidence>
<dbReference type="Proteomes" id="UP000472273">
    <property type="component" value="Unplaced"/>
</dbReference>
<evidence type="ECO:0000256" key="3">
    <source>
        <dbReference type="ARBA" id="ARBA00022737"/>
    </source>
</evidence>
<dbReference type="FunFam" id="3.30.160.60:FF:000358">
    <property type="entry name" value="zinc finger protein 24"/>
    <property type="match status" value="1"/>
</dbReference>
<keyword evidence="6" id="KW-0805">Transcription regulation</keyword>
<dbReference type="SMART" id="SM00355">
    <property type="entry name" value="ZnF_C2H2"/>
    <property type="match status" value="3"/>
</dbReference>
<dbReference type="FunFam" id="3.30.160.60:FF:001498">
    <property type="entry name" value="Zinc finger protein 404"/>
    <property type="match status" value="1"/>
</dbReference>
<dbReference type="InterPro" id="IPR036236">
    <property type="entry name" value="Znf_C2H2_sf"/>
</dbReference>
<evidence type="ECO:0000256" key="4">
    <source>
        <dbReference type="ARBA" id="ARBA00022771"/>
    </source>
</evidence>
<dbReference type="GO" id="GO:0005634">
    <property type="term" value="C:nucleus"/>
    <property type="evidence" value="ECO:0007669"/>
    <property type="project" value="UniProtKB-SubCell"/>
</dbReference>
<dbReference type="Gene3D" id="3.30.160.60">
    <property type="entry name" value="Classic Zinc Finger"/>
    <property type="match status" value="3"/>
</dbReference>
<feature type="domain" description="C2H2-type" evidence="11">
    <location>
        <begin position="303"/>
        <end position="330"/>
    </location>
</feature>
<keyword evidence="2" id="KW-0479">Metal-binding</keyword>
<keyword evidence="8" id="KW-0539">Nucleus</keyword>
<evidence type="ECO:0000256" key="8">
    <source>
        <dbReference type="ARBA" id="ARBA00023242"/>
    </source>
</evidence>
<dbReference type="GeneTree" id="ENSGT00940000162179"/>
<feature type="domain" description="C2H2-type" evidence="11">
    <location>
        <begin position="275"/>
        <end position="302"/>
    </location>
</feature>
<reference evidence="12" key="1">
    <citation type="submission" date="2025-08" db="UniProtKB">
        <authorList>
            <consortium name="Ensembl"/>
        </authorList>
    </citation>
    <scope>IDENTIFICATION</scope>
</reference>
<dbReference type="GO" id="GO:0008270">
    <property type="term" value="F:zinc ion binding"/>
    <property type="evidence" value="ECO:0007669"/>
    <property type="project" value="UniProtKB-KW"/>
</dbReference>
<organism evidence="12 13">
    <name type="scientific">Pseudonaja textilis</name>
    <name type="common">Eastern brown snake</name>
    <dbReference type="NCBI Taxonomy" id="8673"/>
    <lineage>
        <taxon>Eukaryota</taxon>
        <taxon>Metazoa</taxon>
        <taxon>Chordata</taxon>
        <taxon>Craniata</taxon>
        <taxon>Vertebrata</taxon>
        <taxon>Euteleostomi</taxon>
        <taxon>Lepidosauria</taxon>
        <taxon>Squamata</taxon>
        <taxon>Bifurcata</taxon>
        <taxon>Unidentata</taxon>
        <taxon>Episquamata</taxon>
        <taxon>Toxicofera</taxon>
        <taxon>Serpentes</taxon>
        <taxon>Colubroidea</taxon>
        <taxon>Elapidae</taxon>
        <taxon>Hydrophiinae</taxon>
        <taxon>Pseudonaja</taxon>
    </lineage>
</organism>
<protein>
    <recommendedName>
        <fullName evidence="11">C2H2-type domain-containing protein</fullName>
    </recommendedName>
</protein>
<evidence type="ECO:0000256" key="1">
    <source>
        <dbReference type="ARBA" id="ARBA00004123"/>
    </source>
</evidence>
<evidence type="ECO:0000259" key="11">
    <source>
        <dbReference type="PROSITE" id="PS50157"/>
    </source>
</evidence>
<evidence type="ECO:0000256" key="10">
    <source>
        <dbReference type="SAM" id="MobiDB-lite"/>
    </source>
</evidence>
<dbReference type="InterPro" id="IPR013087">
    <property type="entry name" value="Znf_C2H2_type"/>
</dbReference>
<keyword evidence="4 9" id="KW-0863">Zinc-finger</keyword>
<dbReference type="GO" id="GO:0000978">
    <property type="term" value="F:RNA polymerase II cis-regulatory region sequence-specific DNA binding"/>
    <property type="evidence" value="ECO:0007669"/>
    <property type="project" value="TreeGrafter"/>
</dbReference>
<evidence type="ECO:0000313" key="12">
    <source>
        <dbReference type="Ensembl" id="ENSPTXP00000022409.1"/>
    </source>
</evidence>
<dbReference type="GO" id="GO:0000981">
    <property type="term" value="F:DNA-binding transcription factor activity, RNA polymerase II-specific"/>
    <property type="evidence" value="ECO:0007669"/>
    <property type="project" value="TreeGrafter"/>
</dbReference>
<dbReference type="AlphaFoldDB" id="A0A670ZHW9"/>
<accession>A0A670ZHW9</accession>